<protein>
    <submittedName>
        <fullName evidence="2">Uncharacterized protein</fullName>
    </submittedName>
</protein>
<feature type="compositionally biased region" description="Polar residues" evidence="1">
    <location>
        <begin position="69"/>
        <end position="78"/>
    </location>
</feature>
<dbReference type="EMBL" id="LKCN02000005">
    <property type="protein sequence ID" value="RCI13930.1"/>
    <property type="molecule type" value="Genomic_DNA"/>
</dbReference>
<dbReference type="Proteomes" id="UP000253664">
    <property type="component" value="Unassembled WGS sequence"/>
</dbReference>
<proteinExistence type="predicted"/>
<name>A0A367LHP1_9HYPO</name>
<accession>A0A367LHP1</accession>
<sequence length="229" mass="25221">MISMQLVIGPIIQLRRLVLNRILSLDELDSRVAATDAILRPRIVAHRLDNVRVSRQKLRIHDMLHLLSRQQSASQPSSEDGDAARRCSGREADEGTLEDPTAHAANQVGVLFIARQRQDLSSAHGVTHDEDRQTRRGRPLRIRHRELVTYEGGDIGHYLGRRARQPLLPRLGDAPSPSPLIPRRDLDAVPGQQGEEVVVAVDVLAEAVDEDELGLDGDALGLPSAAVLQ</sequence>
<evidence type="ECO:0000313" key="3">
    <source>
        <dbReference type="Proteomes" id="UP000253664"/>
    </source>
</evidence>
<feature type="compositionally biased region" description="Basic and acidic residues" evidence="1">
    <location>
        <begin position="82"/>
        <end position="93"/>
    </location>
</feature>
<gene>
    <name evidence="2" type="ORF">L249_8161</name>
</gene>
<dbReference type="AlphaFoldDB" id="A0A367LHP1"/>
<evidence type="ECO:0000313" key="2">
    <source>
        <dbReference type="EMBL" id="RCI13930.1"/>
    </source>
</evidence>
<comment type="caution">
    <text evidence="2">The sequence shown here is derived from an EMBL/GenBank/DDBJ whole genome shotgun (WGS) entry which is preliminary data.</text>
</comment>
<feature type="region of interest" description="Disordered" evidence="1">
    <location>
        <begin position="69"/>
        <end position="101"/>
    </location>
</feature>
<reference evidence="2 3" key="1">
    <citation type="journal article" date="2015" name="BMC Genomics">
        <title>Insights from the genome of Ophiocordyceps polyrhachis-furcata to pathogenicity and host specificity in insect fungi.</title>
        <authorList>
            <person name="Wichadakul D."/>
            <person name="Kobmoo N."/>
            <person name="Ingsriswang S."/>
            <person name="Tangphatsornruang S."/>
            <person name="Chantasingh D."/>
            <person name="Luangsa-ard J.J."/>
            <person name="Eurwilaichitr L."/>
        </authorList>
    </citation>
    <scope>NUCLEOTIDE SEQUENCE [LARGE SCALE GENOMIC DNA]</scope>
    <source>
        <strain evidence="2 3">BCC 54312</strain>
    </source>
</reference>
<keyword evidence="3" id="KW-1185">Reference proteome</keyword>
<organism evidence="2 3">
    <name type="scientific">Ophiocordyceps polyrhachis-furcata BCC 54312</name>
    <dbReference type="NCBI Taxonomy" id="1330021"/>
    <lineage>
        <taxon>Eukaryota</taxon>
        <taxon>Fungi</taxon>
        <taxon>Dikarya</taxon>
        <taxon>Ascomycota</taxon>
        <taxon>Pezizomycotina</taxon>
        <taxon>Sordariomycetes</taxon>
        <taxon>Hypocreomycetidae</taxon>
        <taxon>Hypocreales</taxon>
        <taxon>Ophiocordycipitaceae</taxon>
        <taxon>Ophiocordyceps</taxon>
    </lineage>
</organism>
<evidence type="ECO:0000256" key="1">
    <source>
        <dbReference type="SAM" id="MobiDB-lite"/>
    </source>
</evidence>